<sequence>MSIFPRETAPDAGDAGGFKLYHYDPTIVGGAVFAILYICTTLLHFWQLYRGRSWFLIPLAAGGLLEIIGYAARAKSGNESPNWTLGPYIMQSILLLVAPALFAASIYMELGRIILMVDGEDRALIAKKWLTKIFVVGDVLSFILQGGGGGYQASGTLEALQGGAKIIIGGLFVQLIFFGVFIVIAISFHRALVLKPTALSRADMPWRKHMYVLYAASLLIMVRSMFRAIEYLQGFDGYLLRHELYLYIFDAFLMLLVMILFNWFHPAEITRILEGRGTTKGYSMQAFGDSP</sequence>
<dbReference type="AlphaFoldDB" id="A0A8H5WLF2"/>
<keyword evidence="3 5" id="KW-1133">Transmembrane helix</keyword>
<evidence type="ECO:0000256" key="3">
    <source>
        <dbReference type="ARBA" id="ARBA00022989"/>
    </source>
</evidence>
<dbReference type="GO" id="GO:0016020">
    <property type="term" value="C:membrane"/>
    <property type="evidence" value="ECO:0007669"/>
    <property type="project" value="UniProtKB-SubCell"/>
</dbReference>
<comment type="subcellular location">
    <subcellularLocation>
        <location evidence="1">Membrane</location>
        <topology evidence="1">Multi-pass membrane protein</topology>
    </subcellularLocation>
</comment>
<dbReference type="OrthoDB" id="3358017at2759"/>
<dbReference type="Pfam" id="PF04479">
    <property type="entry name" value="RTA1"/>
    <property type="match status" value="1"/>
</dbReference>
<reference evidence="6 7" key="1">
    <citation type="submission" date="2020-05" db="EMBL/GenBank/DDBJ databases">
        <title>Identification and distribution of gene clusters putatively required for synthesis of sphingolipid metabolism inhibitors in phylogenetically diverse species of the filamentous fungus Fusarium.</title>
        <authorList>
            <person name="Kim H.-S."/>
            <person name="Busman M."/>
            <person name="Brown D.W."/>
            <person name="Divon H."/>
            <person name="Uhlig S."/>
            <person name="Proctor R.H."/>
        </authorList>
    </citation>
    <scope>NUCLEOTIDE SEQUENCE [LARGE SCALE GENOMIC DNA]</scope>
    <source>
        <strain evidence="6 7">NRRL 20693</strain>
    </source>
</reference>
<evidence type="ECO:0000313" key="7">
    <source>
        <dbReference type="Proteomes" id="UP000567885"/>
    </source>
</evidence>
<proteinExistence type="predicted"/>
<dbReference type="InterPro" id="IPR007568">
    <property type="entry name" value="RTA1"/>
</dbReference>
<name>A0A8H5WLF2_FUSHE</name>
<dbReference type="EMBL" id="JAAGWQ010000103">
    <property type="protein sequence ID" value="KAF5667247.1"/>
    <property type="molecule type" value="Genomic_DNA"/>
</dbReference>
<comment type="caution">
    <text evidence="6">The sequence shown here is derived from an EMBL/GenBank/DDBJ whole genome shotgun (WGS) entry which is preliminary data.</text>
</comment>
<organism evidence="6 7">
    <name type="scientific">Fusarium heterosporum</name>
    <dbReference type="NCBI Taxonomy" id="42747"/>
    <lineage>
        <taxon>Eukaryota</taxon>
        <taxon>Fungi</taxon>
        <taxon>Dikarya</taxon>
        <taxon>Ascomycota</taxon>
        <taxon>Pezizomycotina</taxon>
        <taxon>Sordariomycetes</taxon>
        <taxon>Hypocreomycetidae</taxon>
        <taxon>Hypocreales</taxon>
        <taxon>Nectriaceae</taxon>
        <taxon>Fusarium</taxon>
        <taxon>Fusarium heterosporum species complex</taxon>
    </lineage>
</organism>
<feature type="transmembrane region" description="Helical" evidence="5">
    <location>
        <begin position="166"/>
        <end position="188"/>
    </location>
</feature>
<feature type="transmembrane region" description="Helical" evidence="5">
    <location>
        <begin position="27"/>
        <end position="46"/>
    </location>
</feature>
<accession>A0A8H5WLF2</accession>
<feature type="transmembrane region" description="Helical" evidence="5">
    <location>
        <begin position="244"/>
        <end position="264"/>
    </location>
</feature>
<keyword evidence="7" id="KW-1185">Reference proteome</keyword>
<feature type="transmembrane region" description="Helical" evidence="5">
    <location>
        <begin position="53"/>
        <end position="72"/>
    </location>
</feature>
<dbReference type="PANTHER" id="PTHR31465:SF1">
    <property type="entry name" value="PROTEIN RTA1-RELATED"/>
    <property type="match status" value="1"/>
</dbReference>
<evidence type="ECO:0000256" key="1">
    <source>
        <dbReference type="ARBA" id="ARBA00004141"/>
    </source>
</evidence>
<protein>
    <submittedName>
        <fullName evidence="6">RTM1-like protein</fullName>
    </submittedName>
</protein>
<keyword evidence="2 5" id="KW-0812">Transmembrane</keyword>
<feature type="transmembrane region" description="Helical" evidence="5">
    <location>
        <begin position="129"/>
        <end position="146"/>
    </location>
</feature>
<feature type="transmembrane region" description="Helical" evidence="5">
    <location>
        <begin position="88"/>
        <end position="108"/>
    </location>
</feature>
<feature type="transmembrane region" description="Helical" evidence="5">
    <location>
        <begin position="209"/>
        <end position="229"/>
    </location>
</feature>
<evidence type="ECO:0000256" key="2">
    <source>
        <dbReference type="ARBA" id="ARBA00022692"/>
    </source>
</evidence>
<evidence type="ECO:0000256" key="5">
    <source>
        <dbReference type="SAM" id="Phobius"/>
    </source>
</evidence>
<keyword evidence="4 5" id="KW-0472">Membrane</keyword>
<evidence type="ECO:0000256" key="4">
    <source>
        <dbReference type="ARBA" id="ARBA00023136"/>
    </source>
</evidence>
<gene>
    <name evidence="6" type="ORF">FHETE_5950</name>
</gene>
<dbReference type="Proteomes" id="UP000567885">
    <property type="component" value="Unassembled WGS sequence"/>
</dbReference>
<dbReference type="PANTHER" id="PTHR31465">
    <property type="entry name" value="PROTEIN RTA1-RELATED"/>
    <property type="match status" value="1"/>
</dbReference>
<evidence type="ECO:0000313" key="6">
    <source>
        <dbReference type="EMBL" id="KAF5667247.1"/>
    </source>
</evidence>